<feature type="transmembrane region" description="Helical" evidence="1">
    <location>
        <begin position="106"/>
        <end position="124"/>
    </location>
</feature>
<reference evidence="2 3" key="1">
    <citation type="submission" date="2018-11" db="EMBL/GenBank/DDBJ databases">
        <title>Vibrio LJC006 sp. nov., isolated from seawater during the bloom of the enteromorpha.</title>
        <authorList>
            <person name="Liang J."/>
        </authorList>
    </citation>
    <scope>NUCLEOTIDE SEQUENCE [LARGE SCALE GENOMIC DNA]</scope>
    <source>
        <strain evidence="2 3">LJC006</strain>
    </source>
</reference>
<accession>A0A3N9TGP2</accession>
<protein>
    <submittedName>
        <fullName evidence="2">Uncharacterized protein</fullName>
    </submittedName>
</protein>
<dbReference type="EMBL" id="RJVQ01000005">
    <property type="protein sequence ID" value="RQW62635.1"/>
    <property type="molecule type" value="Genomic_DNA"/>
</dbReference>
<dbReference type="RefSeq" id="WP_124937630.1">
    <property type="nucleotide sequence ID" value="NZ_RJVQ01000005.1"/>
</dbReference>
<keyword evidence="3" id="KW-1185">Reference proteome</keyword>
<keyword evidence="1" id="KW-1133">Transmembrane helix</keyword>
<keyword evidence="1" id="KW-0472">Membrane</keyword>
<feature type="transmembrane region" description="Helical" evidence="1">
    <location>
        <begin position="53"/>
        <end position="69"/>
    </location>
</feature>
<feature type="transmembrane region" description="Helical" evidence="1">
    <location>
        <begin position="75"/>
        <end position="94"/>
    </location>
</feature>
<gene>
    <name evidence="2" type="ORF">EES38_12990</name>
</gene>
<keyword evidence="1" id="KW-0812">Transmembrane</keyword>
<proteinExistence type="predicted"/>
<feature type="transmembrane region" description="Helical" evidence="1">
    <location>
        <begin position="25"/>
        <end position="46"/>
    </location>
</feature>
<evidence type="ECO:0000313" key="2">
    <source>
        <dbReference type="EMBL" id="RQW62635.1"/>
    </source>
</evidence>
<evidence type="ECO:0000313" key="3">
    <source>
        <dbReference type="Proteomes" id="UP000281112"/>
    </source>
</evidence>
<evidence type="ECO:0000256" key="1">
    <source>
        <dbReference type="SAM" id="Phobius"/>
    </source>
</evidence>
<name>A0A3N9TGP2_9VIBR</name>
<organism evidence="2 3">
    <name type="scientific">Vibrio viridaestus</name>
    <dbReference type="NCBI Taxonomy" id="2487322"/>
    <lineage>
        <taxon>Bacteria</taxon>
        <taxon>Pseudomonadati</taxon>
        <taxon>Pseudomonadota</taxon>
        <taxon>Gammaproteobacteria</taxon>
        <taxon>Vibrionales</taxon>
        <taxon>Vibrionaceae</taxon>
        <taxon>Vibrio</taxon>
    </lineage>
</organism>
<comment type="caution">
    <text evidence="2">The sequence shown here is derived from an EMBL/GenBank/DDBJ whole genome shotgun (WGS) entry which is preliminary data.</text>
</comment>
<dbReference type="Proteomes" id="UP000281112">
    <property type="component" value="Unassembled WGS sequence"/>
</dbReference>
<sequence length="145" mass="16174">MKLFAFLTTLNGIVLFTVGSYFASLNSNLDCLIAGILLLLNGFFAFKGYSHTFYSYSVFLILTLVWSATQVNVEWWSMSSPIWLFLLLAFPLLFSVDASRWERLSLSTACIMATLALTGGVALGEFDFGNHLIPLAEVDYSIFNQ</sequence>
<dbReference type="AlphaFoldDB" id="A0A3N9TGP2"/>